<feature type="compositionally biased region" description="Low complexity" evidence="5">
    <location>
        <begin position="125"/>
        <end position="140"/>
    </location>
</feature>
<dbReference type="PROSITE" id="PS50103">
    <property type="entry name" value="ZF_C3H1"/>
    <property type="match status" value="3"/>
</dbReference>
<dbReference type="AlphaFoldDB" id="A0A267H8Y9"/>
<dbReference type="SMART" id="SM00356">
    <property type="entry name" value="ZnF_C3H1"/>
    <property type="match status" value="3"/>
</dbReference>
<feature type="compositionally biased region" description="Polar residues" evidence="5">
    <location>
        <begin position="331"/>
        <end position="340"/>
    </location>
</feature>
<evidence type="ECO:0000259" key="6">
    <source>
        <dbReference type="PROSITE" id="PS50103"/>
    </source>
</evidence>
<evidence type="ECO:0000256" key="4">
    <source>
        <dbReference type="PROSITE-ProRule" id="PRU00723"/>
    </source>
</evidence>
<dbReference type="GO" id="GO:0008270">
    <property type="term" value="F:zinc ion binding"/>
    <property type="evidence" value="ECO:0007669"/>
    <property type="project" value="UniProtKB-KW"/>
</dbReference>
<dbReference type="OrthoDB" id="3247158at2759"/>
<dbReference type="EMBL" id="NIVC01000019">
    <property type="protein sequence ID" value="PAA93957.1"/>
    <property type="molecule type" value="Genomic_DNA"/>
</dbReference>
<keyword evidence="1 4" id="KW-0479">Metal-binding</keyword>
<evidence type="ECO:0000256" key="1">
    <source>
        <dbReference type="ARBA" id="ARBA00022723"/>
    </source>
</evidence>
<feature type="zinc finger region" description="C3H1-type" evidence="4">
    <location>
        <begin position="203"/>
        <end position="231"/>
    </location>
</feature>
<dbReference type="GO" id="GO:0005634">
    <property type="term" value="C:nucleus"/>
    <property type="evidence" value="ECO:0007669"/>
    <property type="project" value="TreeGrafter"/>
</dbReference>
<evidence type="ECO:0000313" key="8">
    <source>
        <dbReference type="Proteomes" id="UP000215902"/>
    </source>
</evidence>
<evidence type="ECO:0000313" key="7">
    <source>
        <dbReference type="EMBL" id="PAA93957.1"/>
    </source>
</evidence>
<feature type="compositionally biased region" description="Pro residues" evidence="5">
    <location>
        <begin position="58"/>
        <end position="71"/>
    </location>
</feature>
<feature type="zinc finger region" description="C3H1-type" evidence="4">
    <location>
        <begin position="288"/>
        <end position="316"/>
    </location>
</feature>
<organism evidence="7 8">
    <name type="scientific">Macrostomum lignano</name>
    <dbReference type="NCBI Taxonomy" id="282301"/>
    <lineage>
        <taxon>Eukaryota</taxon>
        <taxon>Metazoa</taxon>
        <taxon>Spiralia</taxon>
        <taxon>Lophotrochozoa</taxon>
        <taxon>Platyhelminthes</taxon>
        <taxon>Rhabditophora</taxon>
        <taxon>Macrostomorpha</taxon>
        <taxon>Macrostomida</taxon>
        <taxon>Macrostomidae</taxon>
        <taxon>Macrostomum</taxon>
    </lineage>
</organism>
<feature type="region of interest" description="Disordered" evidence="5">
    <location>
        <begin position="1"/>
        <end position="22"/>
    </location>
</feature>
<feature type="domain" description="C3H1-type" evidence="6">
    <location>
        <begin position="288"/>
        <end position="316"/>
    </location>
</feature>
<gene>
    <name evidence="7" type="ORF">BOX15_Mlig004268g2</name>
</gene>
<dbReference type="SUPFAM" id="SSF90229">
    <property type="entry name" value="CCCH zinc finger"/>
    <property type="match status" value="1"/>
</dbReference>
<feature type="compositionally biased region" description="Basic residues" evidence="5">
    <location>
        <begin position="154"/>
        <end position="169"/>
    </location>
</feature>
<accession>A0A267H8Y9</accession>
<dbReference type="InterPro" id="IPR000571">
    <property type="entry name" value="Znf_CCCH"/>
</dbReference>
<sequence length="376" mass="42347">HCSMPGSSSTSSSAANQQQQQALLSGITDLRSQLEAKIRAAKDQLSARQQATRSEQAAPPPPPPSPPPPPQRVVSAGQAEVRRQLRSKITRVRLDLDLLLARQNCLQEQQKLRLLQQQRRQKQLQQQQQQQQKKQQPRRQLVNRARSSQAASGRLRRGSSGKFSLHRRSAGQLLKRQSSSGSASLDPIRRSRTLVARAKLRLRKKRIYCVFYCRFGHCRRANNCIYLHDPNMVAICKRFLKRGGACDAGPNCRLSHCLDPAKLPSCEFYDTPAGCNRPACPYRHVRYPAGTPVCPDFRLLGHCRRGVQCPLKHIWTKEAGRFEKVDEAPSTKPSELSNSQRGDKAELEKDASYIPVPRYIEEDSEGGEFDETVDAE</sequence>
<keyword evidence="3 4" id="KW-0862">Zinc</keyword>
<dbReference type="InterPro" id="IPR036855">
    <property type="entry name" value="Znf_CCCH_sf"/>
</dbReference>
<feature type="compositionally biased region" description="Acidic residues" evidence="5">
    <location>
        <begin position="362"/>
        <end position="376"/>
    </location>
</feature>
<evidence type="ECO:0000256" key="3">
    <source>
        <dbReference type="ARBA" id="ARBA00022833"/>
    </source>
</evidence>
<feature type="domain" description="C3H1-type" evidence="6">
    <location>
        <begin position="203"/>
        <end position="231"/>
    </location>
</feature>
<dbReference type="Gene3D" id="4.10.1000.10">
    <property type="entry name" value="Zinc finger, CCCH-type"/>
    <property type="match status" value="1"/>
</dbReference>
<dbReference type="STRING" id="282301.A0A267H8Y9"/>
<dbReference type="PANTHER" id="PTHR46156">
    <property type="entry name" value="CCCH ZINGC FINGER"/>
    <property type="match status" value="1"/>
</dbReference>
<feature type="compositionally biased region" description="Low complexity" evidence="5">
    <location>
        <begin position="7"/>
        <end position="22"/>
    </location>
</feature>
<feature type="region of interest" description="Disordered" evidence="5">
    <location>
        <begin position="325"/>
        <end position="376"/>
    </location>
</feature>
<comment type="caution">
    <text evidence="7">The sequence shown here is derived from an EMBL/GenBank/DDBJ whole genome shotgun (WGS) entry which is preliminary data.</text>
</comment>
<keyword evidence="8" id="KW-1185">Reference proteome</keyword>
<feature type="compositionally biased region" description="Basic and acidic residues" evidence="5">
    <location>
        <begin position="341"/>
        <end position="351"/>
    </location>
</feature>
<dbReference type="PANTHER" id="PTHR46156:SF1">
    <property type="entry name" value="ZINC FINGER CCCH DOMAIN-CONTAINING PROTEIN 3"/>
    <property type="match status" value="1"/>
</dbReference>
<protein>
    <recommendedName>
        <fullName evidence="6">C3H1-type domain-containing protein</fullName>
    </recommendedName>
</protein>
<feature type="region of interest" description="Disordered" evidence="5">
    <location>
        <begin position="125"/>
        <end position="186"/>
    </location>
</feature>
<feature type="compositionally biased region" description="Polar residues" evidence="5">
    <location>
        <begin position="46"/>
        <end position="55"/>
    </location>
</feature>
<evidence type="ECO:0000256" key="2">
    <source>
        <dbReference type="ARBA" id="ARBA00022771"/>
    </source>
</evidence>
<dbReference type="Proteomes" id="UP000215902">
    <property type="component" value="Unassembled WGS sequence"/>
</dbReference>
<feature type="domain" description="C3H1-type" evidence="6">
    <location>
        <begin position="235"/>
        <end position="259"/>
    </location>
</feature>
<keyword evidence="2 4" id="KW-0863">Zinc-finger</keyword>
<proteinExistence type="predicted"/>
<feature type="non-terminal residue" evidence="7">
    <location>
        <position position="1"/>
    </location>
</feature>
<name>A0A267H8Y9_9PLAT</name>
<feature type="zinc finger region" description="C3H1-type" evidence="4">
    <location>
        <begin position="235"/>
        <end position="259"/>
    </location>
</feature>
<feature type="region of interest" description="Disordered" evidence="5">
    <location>
        <begin position="38"/>
        <end position="80"/>
    </location>
</feature>
<evidence type="ECO:0000256" key="5">
    <source>
        <dbReference type="SAM" id="MobiDB-lite"/>
    </source>
</evidence>
<reference evidence="7 8" key="1">
    <citation type="submission" date="2017-06" db="EMBL/GenBank/DDBJ databases">
        <title>A platform for efficient transgenesis in Macrostomum lignano, a flatworm model organism for stem cell research.</title>
        <authorList>
            <person name="Berezikov E."/>
        </authorList>
    </citation>
    <scope>NUCLEOTIDE SEQUENCE [LARGE SCALE GENOMIC DNA]</scope>
    <source>
        <strain evidence="7">DV1</strain>
        <tissue evidence="7">Whole organism</tissue>
    </source>
</reference>